<comment type="caution">
    <text evidence="1">The sequence shown here is derived from an EMBL/GenBank/DDBJ whole genome shotgun (WGS) entry which is preliminary data.</text>
</comment>
<reference evidence="2" key="1">
    <citation type="submission" date="2017-04" db="EMBL/GenBank/DDBJ databases">
        <title>Function of individual gut microbiota members based on whole genome sequencing of pure cultures obtained from chicken caecum.</title>
        <authorList>
            <person name="Medvecky M."/>
            <person name="Cejkova D."/>
            <person name="Polansky O."/>
            <person name="Karasova D."/>
            <person name="Kubasova T."/>
            <person name="Cizek A."/>
            <person name="Rychlik I."/>
        </authorList>
    </citation>
    <scope>NUCLEOTIDE SEQUENCE [LARGE SCALE GENOMIC DNA]</scope>
    <source>
        <strain evidence="2">An75</strain>
    </source>
</reference>
<name>A0A1Y3UAH2_9FIRM</name>
<dbReference type="Proteomes" id="UP000195455">
    <property type="component" value="Unassembled WGS sequence"/>
</dbReference>
<organism evidence="1 2">
    <name type="scientific">Anaerotignum lactatifermentans</name>
    <dbReference type="NCBI Taxonomy" id="160404"/>
    <lineage>
        <taxon>Bacteria</taxon>
        <taxon>Bacillati</taxon>
        <taxon>Bacillota</taxon>
        <taxon>Clostridia</taxon>
        <taxon>Lachnospirales</taxon>
        <taxon>Anaerotignaceae</taxon>
        <taxon>Anaerotignum</taxon>
    </lineage>
</organism>
<evidence type="ECO:0000313" key="2">
    <source>
        <dbReference type="Proteomes" id="UP000195455"/>
    </source>
</evidence>
<proteinExistence type="predicted"/>
<sequence length="71" mass="8526">MAISFWKYTEYTLPVPKQKNRAFCGGAQGVYLFFSKKDSLLVFYFTKKQQLYSDYLYYHQIYETGGLLWKI</sequence>
<dbReference type="AlphaFoldDB" id="A0A1Y3UAH2"/>
<protein>
    <submittedName>
        <fullName evidence="1">Uncharacterized protein</fullName>
    </submittedName>
</protein>
<accession>A0A1Y3UAH2</accession>
<dbReference type="EMBL" id="NFHM01000001">
    <property type="protein sequence ID" value="OUN45744.1"/>
    <property type="molecule type" value="Genomic_DNA"/>
</dbReference>
<gene>
    <name evidence="1" type="ORF">B5G26_01620</name>
</gene>
<evidence type="ECO:0000313" key="1">
    <source>
        <dbReference type="EMBL" id="OUN45744.1"/>
    </source>
</evidence>